<protein>
    <submittedName>
        <fullName evidence="2">Transposase IS4</fullName>
    </submittedName>
</protein>
<accession>A0AAW1LWL3</accession>
<dbReference type="Proteomes" id="UP001458880">
    <property type="component" value="Unassembled WGS sequence"/>
</dbReference>
<feature type="domain" description="PiggyBac transposable element-derived protein" evidence="1">
    <location>
        <begin position="37"/>
        <end position="91"/>
    </location>
</feature>
<reference evidence="2 3" key="1">
    <citation type="journal article" date="2024" name="BMC Genomics">
        <title>De novo assembly and annotation of Popillia japonica's genome with initial clues to its potential as an invasive pest.</title>
        <authorList>
            <person name="Cucini C."/>
            <person name="Boschi S."/>
            <person name="Funari R."/>
            <person name="Cardaioli E."/>
            <person name="Iannotti N."/>
            <person name="Marturano G."/>
            <person name="Paoli F."/>
            <person name="Bruttini M."/>
            <person name="Carapelli A."/>
            <person name="Frati F."/>
            <person name="Nardi F."/>
        </authorList>
    </citation>
    <scope>NUCLEOTIDE SEQUENCE [LARGE SCALE GENOMIC DNA]</scope>
    <source>
        <strain evidence="2">DMR45628</strain>
    </source>
</reference>
<organism evidence="2 3">
    <name type="scientific">Popillia japonica</name>
    <name type="common">Japanese beetle</name>
    <dbReference type="NCBI Taxonomy" id="7064"/>
    <lineage>
        <taxon>Eukaryota</taxon>
        <taxon>Metazoa</taxon>
        <taxon>Ecdysozoa</taxon>
        <taxon>Arthropoda</taxon>
        <taxon>Hexapoda</taxon>
        <taxon>Insecta</taxon>
        <taxon>Pterygota</taxon>
        <taxon>Neoptera</taxon>
        <taxon>Endopterygota</taxon>
        <taxon>Coleoptera</taxon>
        <taxon>Polyphaga</taxon>
        <taxon>Scarabaeiformia</taxon>
        <taxon>Scarabaeidae</taxon>
        <taxon>Rutelinae</taxon>
        <taxon>Popillia</taxon>
    </lineage>
</organism>
<proteinExistence type="predicted"/>
<name>A0AAW1LWL3_POPJA</name>
<dbReference type="EMBL" id="JASPKY010000086">
    <property type="protein sequence ID" value="KAK9738453.1"/>
    <property type="molecule type" value="Genomic_DNA"/>
</dbReference>
<dbReference type="AlphaFoldDB" id="A0AAW1LWL3"/>
<gene>
    <name evidence="2" type="ORF">QE152_g9841</name>
</gene>
<sequence>MTHWPAELSKAGDNGFQKCKKTKEDGKRLRLSYIIYIYNRMVYFASNFHSTVETTVNRTQKDGTRSAIKCPAPVADYNEFMGRVDRADQLMA</sequence>
<evidence type="ECO:0000259" key="1">
    <source>
        <dbReference type="Pfam" id="PF13843"/>
    </source>
</evidence>
<evidence type="ECO:0000313" key="2">
    <source>
        <dbReference type="EMBL" id="KAK9738453.1"/>
    </source>
</evidence>
<dbReference type="Pfam" id="PF13843">
    <property type="entry name" value="DDE_Tnp_1_7"/>
    <property type="match status" value="1"/>
</dbReference>
<evidence type="ECO:0000313" key="3">
    <source>
        <dbReference type="Proteomes" id="UP001458880"/>
    </source>
</evidence>
<dbReference type="InterPro" id="IPR029526">
    <property type="entry name" value="PGBD"/>
</dbReference>
<comment type="caution">
    <text evidence="2">The sequence shown here is derived from an EMBL/GenBank/DDBJ whole genome shotgun (WGS) entry which is preliminary data.</text>
</comment>
<keyword evidence="3" id="KW-1185">Reference proteome</keyword>